<evidence type="ECO:0000313" key="2">
    <source>
        <dbReference type="EMBL" id="ANF29711.1"/>
    </source>
</evidence>
<dbReference type="RefSeq" id="YP_009255320.1">
    <property type="nucleotide sequence ID" value="NC_030240.1"/>
</dbReference>
<accession>A0A172WZD6</accession>
<dbReference type="InterPro" id="IPR000305">
    <property type="entry name" value="GIY-YIG_endonuc"/>
</dbReference>
<dbReference type="Gene3D" id="3.40.1440.10">
    <property type="entry name" value="GIY-YIG endonuclease"/>
    <property type="match status" value="1"/>
</dbReference>
<sequence length="105" mass="12420">MTTLHNSQVWCVYILKRDDNGRLYTGITSDLKRRLKQHGKRAGAKCLRRQIGNLQLVYYSASAYDYKTAARMEYNLKRKRGKHFKLHLIKTKPLFLDRYLLANKS</sequence>
<dbReference type="GeneID" id="27924287"/>
<reference evidence="2 3" key="1">
    <citation type="journal article" date="2016" name="PLoS ONE">
        <title>Genome Sequencing and Analysis of Catopsilia pomona nucleopolyhedrovirus: A Distinct Species in Group I Alphabaculovirus.</title>
        <authorList>
            <person name="Wang J."/>
            <person name="Zhu Z."/>
            <person name="Zhang L."/>
            <person name="Hou D."/>
            <person name="Wang M."/>
            <person name="Arif B."/>
            <person name="Kou Z."/>
            <person name="Wang H."/>
            <person name="Deng F."/>
            <person name="Hu Z."/>
        </authorList>
    </citation>
    <scope>NUCLEOTIDE SEQUENCE [LARGE SCALE GENOMIC DNA]</scope>
    <source>
        <strain evidence="2">416</strain>
    </source>
</reference>
<feature type="domain" description="GIY-YIG" evidence="1">
    <location>
        <begin position="8"/>
        <end position="89"/>
    </location>
</feature>
<keyword evidence="3" id="KW-1185">Reference proteome</keyword>
<gene>
    <name evidence="2" type="ORF">ORF_063</name>
</gene>
<organism evidence="2 3">
    <name type="scientific">Catopsilia pomona nucleopolyhedrovirus</name>
    <dbReference type="NCBI Taxonomy" id="1850906"/>
    <lineage>
        <taxon>Viruses</taxon>
        <taxon>Viruses incertae sedis</taxon>
        <taxon>Naldaviricetes</taxon>
        <taxon>Lefavirales</taxon>
        <taxon>Baculoviridae</taxon>
        <taxon>Alphabaculovirus</taxon>
        <taxon>Alphabaculovirus capomonae</taxon>
    </lineage>
</organism>
<dbReference type="PROSITE" id="PS50164">
    <property type="entry name" value="GIY_YIG"/>
    <property type="match status" value="1"/>
</dbReference>
<dbReference type="PANTHER" id="PTHR34477">
    <property type="entry name" value="UPF0213 PROTEIN YHBQ"/>
    <property type="match status" value="1"/>
</dbReference>
<dbReference type="OrthoDB" id="27013at10239"/>
<evidence type="ECO:0000259" key="1">
    <source>
        <dbReference type="PROSITE" id="PS50164"/>
    </source>
</evidence>
<dbReference type="SMART" id="SM00465">
    <property type="entry name" value="GIYc"/>
    <property type="match status" value="1"/>
</dbReference>
<evidence type="ECO:0000313" key="3">
    <source>
        <dbReference type="Proteomes" id="UP000203996"/>
    </source>
</evidence>
<dbReference type="PANTHER" id="PTHR34477:SF1">
    <property type="entry name" value="UPF0213 PROTEIN YHBQ"/>
    <property type="match status" value="1"/>
</dbReference>
<dbReference type="Pfam" id="PF01541">
    <property type="entry name" value="GIY-YIG"/>
    <property type="match status" value="1"/>
</dbReference>
<proteinExistence type="predicted"/>
<dbReference type="SUPFAM" id="SSF82771">
    <property type="entry name" value="GIY-YIG endonuclease"/>
    <property type="match status" value="1"/>
</dbReference>
<dbReference type="Proteomes" id="UP000203996">
    <property type="component" value="Segment"/>
</dbReference>
<dbReference type="EMBL" id="KU565883">
    <property type="protein sequence ID" value="ANF29711.1"/>
    <property type="molecule type" value="Genomic_DNA"/>
</dbReference>
<dbReference type="InterPro" id="IPR050190">
    <property type="entry name" value="UPF0213_domain"/>
</dbReference>
<name>A0A172WZD6_9ABAC</name>
<protein>
    <submittedName>
        <fullName evidence="2">ORF-63</fullName>
    </submittedName>
</protein>
<dbReference type="KEGG" id="vg:27924287"/>
<dbReference type="InterPro" id="IPR035901">
    <property type="entry name" value="GIY-YIG_endonuc_sf"/>
</dbReference>